<dbReference type="Pfam" id="PF19495">
    <property type="entry name" value="DUF6030"/>
    <property type="match status" value="1"/>
</dbReference>
<feature type="transmembrane region" description="Helical" evidence="1">
    <location>
        <begin position="82"/>
        <end position="105"/>
    </location>
</feature>
<reference evidence="2" key="1">
    <citation type="submission" date="2022-12" db="EMBL/GenBank/DDBJ databases">
        <title>Jiella pelagia sp. nov., isolated from phosphonate enriched culture of Northwest Pacific surface seawater.</title>
        <authorList>
            <person name="Shin D.Y."/>
            <person name="Hwang C.Y."/>
        </authorList>
    </citation>
    <scope>NUCLEOTIDE SEQUENCE</scope>
    <source>
        <strain evidence="2">HL-NP1</strain>
    </source>
</reference>
<organism evidence="2 3">
    <name type="scientific">Jiella pelagia</name>
    <dbReference type="NCBI Taxonomy" id="2986949"/>
    <lineage>
        <taxon>Bacteria</taxon>
        <taxon>Pseudomonadati</taxon>
        <taxon>Pseudomonadota</taxon>
        <taxon>Alphaproteobacteria</taxon>
        <taxon>Hyphomicrobiales</taxon>
        <taxon>Aurantimonadaceae</taxon>
        <taxon>Jiella</taxon>
    </lineage>
</organism>
<protein>
    <submittedName>
        <fullName evidence="2">DUF6030 family protein</fullName>
    </submittedName>
</protein>
<dbReference type="InterPro" id="IPR046071">
    <property type="entry name" value="DUF6030"/>
</dbReference>
<accession>A0ABY7BVU8</accession>
<dbReference type="EMBL" id="CP114029">
    <property type="protein sequence ID" value="WAP67949.1"/>
    <property type="molecule type" value="Genomic_DNA"/>
</dbReference>
<proteinExistence type="predicted"/>
<dbReference type="Proteomes" id="UP001164020">
    <property type="component" value="Chromosome"/>
</dbReference>
<keyword evidence="1" id="KW-0812">Transmembrane</keyword>
<dbReference type="RefSeq" id="WP_268880424.1">
    <property type="nucleotide sequence ID" value="NZ_CP114029.1"/>
</dbReference>
<sequence length="312" mass="32520">MLQPMRVGAAALGRAAQWAASVPAAAFSKVEGLAKASFGGLKAGVVRHRWKGRGAEKRAKPAWEAVSAATPQAEKGAGLAEIFGLAIRLGLVALLIGAGLIIVFLNTDAGGKSGEELKRAAETGAVFSEPATTQPTRGNVDEAAAEGGVTTGDVTMGEGQKVAIIGSSWLLTPPVGRGAPELVRLALVSPKRICKAIDPGEDFMSWNQSLLLDGHWECYASATAGGERVARDDDIEDAAVADDPEAVVEPVLPSTPQLFVMARGDERDTLTTVRIKLIADSAAKAKRGAARLAEPHRCAFRRPAVASARWSD</sequence>
<evidence type="ECO:0000313" key="3">
    <source>
        <dbReference type="Proteomes" id="UP001164020"/>
    </source>
</evidence>
<keyword evidence="3" id="KW-1185">Reference proteome</keyword>
<evidence type="ECO:0000256" key="1">
    <source>
        <dbReference type="SAM" id="Phobius"/>
    </source>
</evidence>
<name>A0ABY7BVU8_9HYPH</name>
<gene>
    <name evidence="2" type="ORF">OH818_21340</name>
</gene>
<evidence type="ECO:0000313" key="2">
    <source>
        <dbReference type="EMBL" id="WAP67949.1"/>
    </source>
</evidence>
<keyword evidence="1" id="KW-1133">Transmembrane helix</keyword>
<keyword evidence="1" id="KW-0472">Membrane</keyword>